<accession>A0A5C6X7Y9</accession>
<keyword evidence="6" id="KW-1185">Reference proteome</keyword>
<dbReference type="Gene3D" id="3.60.21.10">
    <property type="match status" value="1"/>
</dbReference>
<evidence type="ECO:0000259" key="4">
    <source>
        <dbReference type="Pfam" id="PF02872"/>
    </source>
</evidence>
<dbReference type="GO" id="GO:0009166">
    <property type="term" value="P:nucleotide catabolic process"/>
    <property type="evidence" value="ECO:0007669"/>
    <property type="project" value="InterPro"/>
</dbReference>
<dbReference type="PANTHER" id="PTHR11575">
    <property type="entry name" value="5'-NUCLEOTIDASE-RELATED"/>
    <property type="match status" value="1"/>
</dbReference>
<dbReference type="Pfam" id="PF00149">
    <property type="entry name" value="Metallophos"/>
    <property type="match status" value="1"/>
</dbReference>
<comment type="similarity">
    <text evidence="2">Belongs to the 5'-nucleotidase family.</text>
</comment>
<protein>
    <submittedName>
        <fullName evidence="5">Bifunctional metallophosphatase/5'-nucleotidase</fullName>
    </submittedName>
</protein>
<keyword evidence="1 2" id="KW-0732">Signal</keyword>
<dbReference type="OrthoDB" id="9803927at2"/>
<evidence type="ECO:0000256" key="1">
    <source>
        <dbReference type="ARBA" id="ARBA00022729"/>
    </source>
</evidence>
<dbReference type="InterPro" id="IPR029052">
    <property type="entry name" value="Metallo-depent_PP-like"/>
</dbReference>
<dbReference type="InterPro" id="IPR036907">
    <property type="entry name" value="5'-Nucleotdase_C_sf"/>
</dbReference>
<dbReference type="SUPFAM" id="SSF55816">
    <property type="entry name" value="5'-nucleotidase (syn. UDP-sugar hydrolase), C-terminal domain"/>
    <property type="match status" value="1"/>
</dbReference>
<feature type="domain" description="5'-Nucleotidase C-terminal" evidence="4">
    <location>
        <begin position="345"/>
        <end position="484"/>
    </location>
</feature>
<dbReference type="AlphaFoldDB" id="A0A5C6X7Y9"/>
<dbReference type="InterPro" id="IPR008334">
    <property type="entry name" value="5'-Nucleotdase_C"/>
</dbReference>
<reference evidence="5 6" key="1">
    <citation type="submission" date="2019-08" db="EMBL/GenBank/DDBJ databases">
        <title>Bradymonadales sp. TMQ4.</title>
        <authorList>
            <person name="Liang Q."/>
        </authorList>
    </citation>
    <scope>NUCLEOTIDE SEQUENCE [LARGE SCALE GENOMIC DNA]</scope>
    <source>
        <strain evidence="5 6">TMQ4</strain>
    </source>
</reference>
<feature type="domain" description="Calcineurin-like phosphoesterase" evidence="3">
    <location>
        <begin position="55"/>
        <end position="270"/>
    </location>
</feature>
<dbReference type="Proteomes" id="UP000321412">
    <property type="component" value="Unassembled WGS sequence"/>
</dbReference>
<keyword evidence="2" id="KW-0378">Hydrolase</keyword>
<evidence type="ECO:0000259" key="3">
    <source>
        <dbReference type="Pfam" id="PF00149"/>
    </source>
</evidence>
<name>A0A5C6X7Y9_9DELT</name>
<evidence type="ECO:0000313" key="6">
    <source>
        <dbReference type="Proteomes" id="UP000321412"/>
    </source>
</evidence>
<dbReference type="PRINTS" id="PR01607">
    <property type="entry name" value="APYRASEFAMLY"/>
</dbReference>
<dbReference type="RefSeq" id="WP_146982128.1">
    <property type="nucleotide sequence ID" value="NZ_VOSM01000007.1"/>
</dbReference>
<dbReference type="PROSITE" id="PS51257">
    <property type="entry name" value="PROKAR_LIPOPROTEIN"/>
    <property type="match status" value="1"/>
</dbReference>
<dbReference type="SUPFAM" id="SSF56300">
    <property type="entry name" value="Metallo-dependent phosphatases"/>
    <property type="match status" value="1"/>
</dbReference>
<feature type="chain" id="PRO_5023053620" evidence="2">
    <location>
        <begin position="23"/>
        <end position="547"/>
    </location>
</feature>
<comment type="caution">
    <text evidence="5">The sequence shown here is derived from an EMBL/GenBank/DDBJ whole genome shotgun (WGS) entry which is preliminary data.</text>
</comment>
<dbReference type="GO" id="GO:0016787">
    <property type="term" value="F:hydrolase activity"/>
    <property type="evidence" value="ECO:0007669"/>
    <property type="project" value="UniProtKB-KW"/>
</dbReference>
<dbReference type="Gene3D" id="3.90.780.10">
    <property type="entry name" value="5'-Nucleotidase, C-terminal domain"/>
    <property type="match status" value="1"/>
</dbReference>
<dbReference type="PANTHER" id="PTHR11575:SF42">
    <property type="entry name" value="SULFUR OXIDATION PROTEIN SOXB"/>
    <property type="match status" value="1"/>
</dbReference>
<evidence type="ECO:0000313" key="5">
    <source>
        <dbReference type="EMBL" id="TXD35850.1"/>
    </source>
</evidence>
<feature type="signal peptide" evidence="2">
    <location>
        <begin position="1"/>
        <end position="22"/>
    </location>
</feature>
<evidence type="ECO:0000256" key="2">
    <source>
        <dbReference type="RuleBase" id="RU362119"/>
    </source>
</evidence>
<proteinExistence type="inferred from homology"/>
<sequence length="547" mass="59974">MRKHLNLLTTSATAIASGALIAACSNAPATPDSTLQQNAKAAPTPTTAHPTEELTVLFVADLHAQLYEHPELFWQEGQEDRLEMAGGFARVAAAIDAIKAERPGRVLVLDGGDTLQGAGEAALTEGAAVVPALNALGFDAAIPGNWEVAYGPEVLKQRATELDFPLFAANLRDEATGERLFPPYIVREFGDVKVGVLGYTDPDVPERQPPAYSQGLSYQGPEELPALIEELRTDHQADLVLLLSHIGLAKAVQLSDELEGIDVHLSSDTHERTYEPIVKNDTWVVEPGAFGSFIGRLDLTLEDGNLIDKRWELIELTAEDFPEDPEVLAIIDESTAPTREELSRVVGHTSGVLARHNVIETTLDNLLSDALRDATGTEIALSNGFRFGNPLLPGPVVEGDLWKFYPVVTELKTGEVTGAQIRAFWERELENVFAKNPADRFGGWIPRPSNMSVRFRADAAPGERVSEIRVGGELLEDERVYTLTACEREGDHPDTLCRIPNARNTRIHTLDAHDAVRRYLQKHPDATRHLEGRVVAEDRPQILRSQH</sequence>
<keyword evidence="2" id="KW-0547">Nucleotide-binding</keyword>
<dbReference type="GO" id="GO:0030288">
    <property type="term" value="C:outer membrane-bounded periplasmic space"/>
    <property type="evidence" value="ECO:0007669"/>
    <property type="project" value="TreeGrafter"/>
</dbReference>
<dbReference type="InterPro" id="IPR004843">
    <property type="entry name" value="Calcineurin-like_PHP"/>
</dbReference>
<dbReference type="GO" id="GO:0000166">
    <property type="term" value="F:nucleotide binding"/>
    <property type="evidence" value="ECO:0007669"/>
    <property type="project" value="UniProtKB-KW"/>
</dbReference>
<dbReference type="Pfam" id="PF02872">
    <property type="entry name" value="5_nucleotid_C"/>
    <property type="match status" value="1"/>
</dbReference>
<organism evidence="5 6">
    <name type="scientific">Lujinxingia vulgaris</name>
    <dbReference type="NCBI Taxonomy" id="2600176"/>
    <lineage>
        <taxon>Bacteria</taxon>
        <taxon>Deltaproteobacteria</taxon>
        <taxon>Bradymonadales</taxon>
        <taxon>Lujinxingiaceae</taxon>
        <taxon>Lujinxingia</taxon>
    </lineage>
</organism>
<dbReference type="EMBL" id="VOSM01000007">
    <property type="protein sequence ID" value="TXD35850.1"/>
    <property type="molecule type" value="Genomic_DNA"/>
</dbReference>
<gene>
    <name evidence="5" type="ORF">FRC98_14335</name>
</gene>
<dbReference type="InterPro" id="IPR006179">
    <property type="entry name" value="5_nucleotidase/apyrase"/>
</dbReference>